<evidence type="ECO:0000313" key="1">
    <source>
        <dbReference type="EMBL" id="KHJ32295.1"/>
    </source>
</evidence>
<accession>A0A0B1P4S1</accession>
<organism evidence="1 2">
    <name type="scientific">Uncinula necator</name>
    <name type="common">Grape powdery mildew</name>
    <dbReference type="NCBI Taxonomy" id="52586"/>
    <lineage>
        <taxon>Eukaryota</taxon>
        <taxon>Fungi</taxon>
        <taxon>Dikarya</taxon>
        <taxon>Ascomycota</taxon>
        <taxon>Pezizomycotina</taxon>
        <taxon>Leotiomycetes</taxon>
        <taxon>Erysiphales</taxon>
        <taxon>Erysiphaceae</taxon>
        <taxon>Erysiphe</taxon>
    </lineage>
</organism>
<dbReference type="Proteomes" id="UP000030854">
    <property type="component" value="Unassembled WGS sequence"/>
</dbReference>
<evidence type="ECO:0000313" key="2">
    <source>
        <dbReference type="Proteomes" id="UP000030854"/>
    </source>
</evidence>
<protein>
    <submittedName>
        <fullName evidence="1">Uncharacterized protein</fullName>
    </submittedName>
</protein>
<dbReference type="HOGENOM" id="CLU_1050510_0_0_1"/>
<reference evidence="1 2" key="1">
    <citation type="journal article" date="2014" name="BMC Genomics">
        <title>Adaptive genomic structural variation in the grape powdery mildew pathogen, Erysiphe necator.</title>
        <authorList>
            <person name="Jones L."/>
            <person name="Riaz S."/>
            <person name="Morales-Cruz A."/>
            <person name="Amrine K.C."/>
            <person name="McGuire B."/>
            <person name="Gubler W.D."/>
            <person name="Walker M.A."/>
            <person name="Cantu D."/>
        </authorList>
    </citation>
    <scope>NUCLEOTIDE SEQUENCE [LARGE SCALE GENOMIC DNA]</scope>
    <source>
        <strain evidence="2">c</strain>
    </source>
</reference>
<dbReference type="EMBL" id="JNVN01002194">
    <property type="protein sequence ID" value="KHJ32295.1"/>
    <property type="molecule type" value="Genomic_DNA"/>
</dbReference>
<sequence>MDESNFLTLPTTIICRGEMFVKRAWPEALFPQDVQDDVYTSVKNKVVLKPEWRLVVANSEVFNKLTQIQNALQIALIPYHLWTKRVTMDMSGDFHAACVWAIGRNPTWIELLETIFTMMQRLNVLYSPFTKFSLLTPQKNESSHTFAWRLRDAFYQLSRQDRESDTTREVLKELTMTHLPRVWTLEYPHTISTDNYELTETIVQISAQVTKWSNESGISQQSNLETDNLHLPSLETSSFKTLENTPDDVFATRDGTCYNCGKKGY</sequence>
<comment type="caution">
    <text evidence="1">The sequence shown here is derived from an EMBL/GenBank/DDBJ whole genome shotgun (WGS) entry which is preliminary data.</text>
</comment>
<proteinExistence type="predicted"/>
<name>A0A0B1P4S1_UNCNE</name>
<gene>
    <name evidence="1" type="ORF">EV44_g1239</name>
</gene>
<dbReference type="AlphaFoldDB" id="A0A0B1P4S1"/>
<keyword evidence="2" id="KW-1185">Reference proteome</keyword>